<dbReference type="SMART" id="SM00757">
    <property type="entry name" value="CRA"/>
    <property type="match status" value="1"/>
</dbReference>
<dbReference type="Pfam" id="PF21180">
    <property type="entry name" value="TOP6A-Spo11_Toprim"/>
    <property type="match status" value="1"/>
</dbReference>
<evidence type="ECO:0000256" key="2">
    <source>
        <dbReference type="ARBA" id="ARBA00001946"/>
    </source>
</evidence>
<dbReference type="GO" id="GO:0003918">
    <property type="term" value="F:DNA topoisomerase type II (double strand cut, ATP-hydrolyzing) activity"/>
    <property type="evidence" value="ECO:0007669"/>
    <property type="project" value="InterPro"/>
</dbReference>
<dbReference type="GO" id="GO:0003677">
    <property type="term" value="F:DNA binding"/>
    <property type="evidence" value="ECO:0007669"/>
    <property type="project" value="InterPro"/>
</dbReference>
<evidence type="ECO:0000256" key="10">
    <source>
        <dbReference type="ARBA" id="ARBA00022833"/>
    </source>
</evidence>
<evidence type="ECO:0000256" key="8">
    <source>
        <dbReference type="ARBA" id="ARBA00022723"/>
    </source>
</evidence>
<dbReference type="GO" id="GO:0008270">
    <property type="term" value="F:zinc ion binding"/>
    <property type="evidence" value="ECO:0007669"/>
    <property type="project" value="UniProtKB-KW"/>
</dbReference>
<dbReference type="SUPFAM" id="SSF57850">
    <property type="entry name" value="RING/U-box"/>
    <property type="match status" value="1"/>
</dbReference>
<feature type="zinc finger region" description="RING-Gid-type" evidence="16">
    <location>
        <begin position="696"/>
        <end position="737"/>
    </location>
</feature>
<dbReference type="Proteomes" id="UP000475862">
    <property type="component" value="Unassembled WGS sequence"/>
</dbReference>
<evidence type="ECO:0000256" key="7">
    <source>
        <dbReference type="ARBA" id="ARBA00022490"/>
    </source>
</evidence>
<name>A0A6G0TIJ2_APHGL</name>
<evidence type="ECO:0000256" key="3">
    <source>
        <dbReference type="ARBA" id="ARBA00004123"/>
    </source>
</evidence>
<dbReference type="InterPro" id="IPR045098">
    <property type="entry name" value="Fyv10_fam"/>
</dbReference>
<feature type="domain" description="RING-Gid-type" evidence="17">
    <location>
        <begin position="696"/>
        <end position="737"/>
    </location>
</feature>
<evidence type="ECO:0000256" key="5">
    <source>
        <dbReference type="ARBA" id="ARBA00006559"/>
    </source>
</evidence>
<evidence type="ECO:0000256" key="13">
    <source>
        <dbReference type="ARBA" id="ARBA00023125"/>
    </source>
</evidence>
<keyword evidence="7" id="KW-0963">Cytoplasm</keyword>
<dbReference type="InterPro" id="IPR027370">
    <property type="entry name" value="Znf-RING_euk"/>
</dbReference>
<dbReference type="GO" id="GO:0043161">
    <property type="term" value="P:proteasome-mediated ubiquitin-dependent protein catabolic process"/>
    <property type="evidence" value="ECO:0007669"/>
    <property type="project" value="InterPro"/>
</dbReference>
<dbReference type="Pfam" id="PF04406">
    <property type="entry name" value="TP6A_N"/>
    <property type="match status" value="1"/>
</dbReference>
<dbReference type="EC" id="5.6.2.2" evidence="6"/>
<dbReference type="Pfam" id="PF13445">
    <property type="entry name" value="zf-RING_UBOX"/>
    <property type="match status" value="1"/>
</dbReference>
<proteinExistence type="inferred from homology"/>
<keyword evidence="8" id="KW-0479">Metal-binding</keyword>
<dbReference type="PANTHER" id="PTHR12170:SF3">
    <property type="entry name" value="GH10162P"/>
    <property type="match status" value="1"/>
</dbReference>
<dbReference type="InterPro" id="IPR044063">
    <property type="entry name" value="ZF_RING_GID"/>
</dbReference>
<dbReference type="GO" id="GO:0005737">
    <property type="term" value="C:cytoplasm"/>
    <property type="evidence" value="ECO:0007669"/>
    <property type="project" value="UniProtKB-SubCell"/>
</dbReference>
<evidence type="ECO:0000256" key="4">
    <source>
        <dbReference type="ARBA" id="ARBA00004496"/>
    </source>
</evidence>
<dbReference type="GO" id="GO:0042138">
    <property type="term" value="P:meiotic DNA double-strand break formation"/>
    <property type="evidence" value="ECO:0007669"/>
    <property type="project" value="InterPro"/>
</dbReference>
<dbReference type="InterPro" id="IPR034136">
    <property type="entry name" value="TOPRIM_Topo6A/Spo11"/>
</dbReference>
<sequence>MSSSKIVMFLKNIFNVLIMVGVDDTGNERTKQILMRIENIVLNIVNIYFLLRELYYGDTILFKHCNIVRKALIDICCLLGTKSWELGITLSSSGLVAGNLMIYLSNGKCLDCSYTTEGIQIPQDILDIDNLESKAKYILIIEKNASFQKIINEGLLKKNKSKFIMITGKGFPDINTRLFVKQLSCKLNIPILALVDANPFGIEIMCVYRFGSNSMVHQNEMLCVPSIKWLGVYPTDIVSLNLPSITLTNLDQDRLKSLLKRSYINSNHKLLQQSVNTSTVVYIAENIHIRTLVFKIKVLKMDACLAVDREVDKVLSRFKDMSKSYNNVLQELIDSLEIIQNDWKTNTIKEENKVSSINCISNLIHKSKEKTQKLAIEHRELHSTVSKVGKAIDRNFISDFDATCKRDIFDDPKNVTFLNYIICQHFYRQGDLDIADELVMESGINMEPSIREPFAKLKHIKESLIKKNIYPALEWAKENRAVLDTQMYPPYPLVKRISSASNLPIRIPYFAKKTKFSGGIMKPRPKTKKIKRMELAKKILHQFYKSSALEFKLHQLAFLSIIQKGVEYQTEAVTYARANFSQFVDRYEKEIQTMMGMLLFVPQGINNSPYSEIIQENMWDEVIELFTRDACTLLGLSCDSLLNVSVNAGCAALPALLNIKHVMTQRKVNDIWKGKDELPIEIDLNVEHRYHSMFACPILRQQSSDINPPMRLICGHIISKDALNKLGSSTKLKCPYCPMEQSSSEAKHICF</sequence>
<reference evidence="18 19" key="1">
    <citation type="submission" date="2019-08" db="EMBL/GenBank/DDBJ databases">
        <title>The genome of the soybean aphid Biotype 1, its phylome, world population structure and adaptation to the North American continent.</title>
        <authorList>
            <person name="Giordano R."/>
            <person name="Donthu R.K."/>
            <person name="Hernandez A.G."/>
            <person name="Wright C.L."/>
            <person name="Zimin A.V."/>
        </authorList>
    </citation>
    <scope>NUCLEOTIDE SEQUENCE [LARGE SCALE GENOMIC DNA]</scope>
    <source>
        <tissue evidence="18">Whole aphids</tissue>
    </source>
</reference>
<comment type="cofactor">
    <cofactor evidence="2">
        <name>Mg(2+)</name>
        <dbReference type="ChEBI" id="CHEBI:18420"/>
    </cofactor>
</comment>
<evidence type="ECO:0000259" key="17">
    <source>
        <dbReference type="PROSITE" id="PS51867"/>
    </source>
</evidence>
<dbReference type="PROSITE" id="PS51867">
    <property type="entry name" value="ZF_RING_GID"/>
    <property type="match status" value="1"/>
</dbReference>
<dbReference type="InterPro" id="IPR036078">
    <property type="entry name" value="Spo11/TopoVI_A_sf"/>
</dbReference>
<keyword evidence="19" id="KW-1185">Reference proteome</keyword>
<evidence type="ECO:0000256" key="12">
    <source>
        <dbReference type="ARBA" id="ARBA00023029"/>
    </source>
</evidence>
<keyword evidence="14" id="KW-0413">Isomerase</keyword>
<dbReference type="InterPro" id="IPR006594">
    <property type="entry name" value="LisH"/>
</dbReference>
<comment type="catalytic activity">
    <reaction evidence="1">
        <text>ATP-dependent breakage, passage and rejoining of double-stranded DNA.</text>
        <dbReference type="EC" id="5.6.2.2"/>
    </reaction>
</comment>
<accession>A0A6G0TIJ2</accession>
<dbReference type="GO" id="GO:0005634">
    <property type="term" value="C:nucleus"/>
    <property type="evidence" value="ECO:0007669"/>
    <property type="project" value="UniProtKB-SubCell"/>
</dbReference>
<protein>
    <recommendedName>
        <fullName evidence="6">DNA topoisomerase (ATP-hydrolyzing)</fullName>
        <ecNumber evidence="6">5.6.2.2</ecNumber>
    </recommendedName>
</protein>
<dbReference type="EMBL" id="VYZN01000034">
    <property type="protein sequence ID" value="KAE9533503.1"/>
    <property type="molecule type" value="Genomic_DNA"/>
</dbReference>
<keyword evidence="12" id="KW-0799">Topoisomerase</keyword>
<dbReference type="InterPro" id="IPR013049">
    <property type="entry name" value="Spo11/TopoVI_A_N"/>
</dbReference>
<dbReference type="InterPro" id="IPR002815">
    <property type="entry name" value="Spo11/TopoVI_A"/>
</dbReference>
<dbReference type="GO" id="GO:0034657">
    <property type="term" value="C:GID complex"/>
    <property type="evidence" value="ECO:0007669"/>
    <property type="project" value="TreeGrafter"/>
</dbReference>
<comment type="caution">
    <text evidence="18">The sequence shown here is derived from an EMBL/GenBank/DDBJ whole genome shotgun (WGS) entry which is preliminary data.</text>
</comment>
<evidence type="ECO:0000256" key="14">
    <source>
        <dbReference type="ARBA" id="ARBA00023235"/>
    </source>
</evidence>
<dbReference type="GO" id="GO:0005694">
    <property type="term" value="C:chromosome"/>
    <property type="evidence" value="ECO:0007669"/>
    <property type="project" value="InterPro"/>
</dbReference>
<dbReference type="PRINTS" id="PR01550">
    <property type="entry name" value="TOP6AFAMILY"/>
</dbReference>
<keyword evidence="10" id="KW-0862">Zinc</keyword>
<dbReference type="PANTHER" id="PTHR12170">
    <property type="entry name" value="MACROPHAGE ERYTHROBLAST ATTACHER-RELATED"/>
    <property type="match status" value="1"/>
</dbReference>
<dbReference type="CDD" id="cd00223">
    <property type="entry name" value="TOPRIM_TopoIIB_SPO"/>
    <property type="match status" value="1"/>
</dbReference>
<keyword evidence="15" id="KW-0539">Nucleus</keyword>
<keyword evidence="13" id="KW-0238">DNA-binding</keyword>
<dbReference type="PRINTS" id="PR01551">
    <property type="entry name" value="SPO11HOMOLOG"/>
</dbReference>
<evidence type="ECO:0000313" key="18">
    <source>
        <dbReference type="EMBL" id="KAE9533503.1"/>
    </source>
</evidence>
<evidence type="ECO:0000256" key="15">
    <source>
        <dbReference type="ARBA" id="ARBA00023242"/>
    </source>
</evidence>
<organism evidence="18 19">
    <name type="scientific">Aphis glycines</name>
    <name type="common">Soybean aphid</name>
    <dbReference type="NCBI Taxonomy" id="307491"/>
    <lineage>
        <taxon>Eukaryota</taxon>
        <taxon>Metazoa</taxon>
        <taxon>Ecdysozoa</taxon>
        <taxon>Arthropoda</taxon>
        <taxon>Hexapoda</taxon>
        <taxon>Insecta</taxon>
        <taxon>Pterygota</taxon>
        <taxon>Neoptera</taxon>
        <taxon>Paraneoptera</taxon>
        <taxon>Hemiptera</taxon>
        <taxon>Sternorrhyncha</taxon>
        <taxon>Aphidomorpha</taxon>
        <taxon>Aphidoidea</taxon>
        <taxon>Aphididae</taxon>
        <taxon>Aphidini</taxon>
        <taxon>Aphis</taxon>
        <taxon>Aphis</taxon>
    </lineage>
</organism>
<evidence type="ECO:0000256" key="16">
    <source>
        <dbReference type="PROSITE-ProRule" id="PRU01215"/>
    </source>
</evidence>
<gene>
    <name evidence="18" type="ORF">AGLY_009141</name>
</gene>
<evidence type="ECO:0000256" key="11">
    <source>
        <dbReference type="ARBA" id="ARBA00022842"/>
    </source>
</evidence>
<dbReference type="InterPro" id="IPR013048">
    <property type="entry name" value="Meiotic_Spo11"/>
</dbReference>
<dbReference type="OrthoDB" id="1933281at2759"/>
<evidence type="ECO:0000256" key="1">
    <source>
        <dbReference type="ARBA" id="ARBA00000185"/>
    </source>
</evidence>
<dbReference type="InterPro" id="IPR024964">
    <property type="entry name" value="CTLH/CRA"/>
</dbReference>
<dbReference type="SUPFAM" id="SSF56726">
    <property type="entry name" value="DNA topoisomerase IV, alpha subunit"/>
    <property type="match status" value="1"/>
</dbReference>
<keyword evidence="11" id="KW-0460">Magnesium</keyword>
<dbReference type="Gene3D" id="3.40.1360.10">
    <property type="match status" value="1"/>
</dbReference>
<dbReference type="Pfam" id="PF10607">
    <property type="entry name" value="CTLH"/>
    <property type="match status" value="1"/>
</dbReference>
<evidence type="ECO:0000256" key="9">
    <source>
        <dbReference type="ARBA" id="ARBA00022771"/>
    </source>
</evidence>
<comment type="similarity">
    <text evidence="5">Belongs to the TOP6A family.</text>
</comment>
<comment type="subcellular location">
    <subcellularLocation>
        <location evidence="4">Cytoplasm</location>
    </subcellularLocation>
    <subcellularLocation>
        <location evidence="3">Nucleus</location>
    </subcellularLocation>
</comment>
<dbReference type="FunFam" id="3.30.40.10:FF:000143">
    <property type="entry name" value="Regulator of gluconeogenesis Rmd5"/>
    <property type="match status" value="1"/>
</dbReference>
<dbReference type="GO" id="GO:0061630">
    <property type="term" value="F:ubiquitin protein ligase activity"/>
    <property type="evidence" value="ECO:0007669"/>
    <property type="project" value="InterPro"/>
</dbReference>
<dbReference type="AlphaFoldDB" id="A0A6G0TIJ2"/>
<keyword evidence="9 16" id="KW-0863">Zinc-finger</keyword>
<evidence type="ECO:0000256" key="6">
    <source>
        <dbReference type="ARBA" id="ARBA00012895"/>
    </source>
</evidence>
<dbReference type="PROSITE" id="PS50896">
    <property type="entry name" value="LISH"/>
    <property type="match status" value="1"/>
</dbReference>
<evidence type="ECO:0000313" key="19">
    <source>
        <dbReference type="Proteomes" id="UP000475862"/>
    </source>
</evidence>
<dbReference type="InterPro" id="IPR013144">
    <property type="entry name" value="CRA_dom"/>
</dbReference>